<reference evidence="2" key="1">
    <citation type="submission" date="2020-10" db="EMBL/GenBank/DDBJ databases">
        <authorList>
            <person name="Gilroy R."/>
        </authorList>
    </citation>
    <scope>NUCLEOTIDE SEQUENCE</scope>
    <source>
        <strain evidence="2">USAMLcec3-3695</strain>
    </source>
</reference>
<evidence type="ECO:0000313" key="3">
    <source>
        <dbReference type="Proteomes" id="UP000824109"/>
    </source>
</evidence>
<sequence>MKKNIIFAAAAAMTVALGGCSLSGEPTITEAPEEPAATISVMGEYALVDGFTQYSSPDGGFSIQLPEGSVINDADVNDVTITVASDYDNADMVSVKRETSGVYLIENTDQLDTMLEDDSIEVTGFVTLSRDGEYAGYKYSYDSVGNDELKGVVSMYMNTDGSAYRVEGIINNGGDAQNIEKMNTIVDTFVTYYVY</sequence>
<dbReference type="AlphaFoldDB" id="A0A9D1MD88"/>
<keyword evidence="1" id="KW-0732">Signal</keyword>
<evidence type="ECO:0000313" key="2">
    <source>
        <dbReference type="EMBL" id="HIU58127.1"/>
    </source>
</evidence>
<reference evidence="2" key="2">
    <citation type="journal article" date="2021" name="PeerJ">
        <title>Extensive microbial diversity within the chicken gut microbiome revealed by metagenomics and culture.</title>
        <authorList>
            <person name="Gilroy R."/>
            <person name="Ravi A."/>
            <person name="Getino M."/>
            <person name="Pursley I."/>
            <person name="Horton D.L."/>
            <person name="Alikhan N.F."/>
            <person name="Baker D."/>
            <person name="Gharbi K."/>
            <person name="Hall N."/>
            <person name="Watson M."/>
            <person name="Adriaenssens E.M."/>
            <person name="Foster-Nyarko E."/>
            <person name="Jarju S."/>
            <person name="Secka A."/>
            <person name="Antonio M."/>
            <person name="Oren A."/>
            <person name="Chaudhuri R.R."/>
            <person name="La Ragione R."/>
            <person name="Hildebrand F."/>
            <person name="Pallen M.J."/>
        </authorList>
    </citation>
    <scope>NUCLEOTIDE SEQUENCE</scope>
    <source>
        <strain evidence="2">USAMLcec3-3695</strain>
    </source>
</reference>
<dbReference type="Proteomes" id="UP000824109">
    <property type="component" value="Unassembled WGS sequence"/>
</dbReference>
<dbReference type="PROSITE" id="PS51257">
    <property type="entry name" value="PROKAR_LIPOPROTEIN"/>
    <property type="match status" value="1"/>
</dbReference>
<gene>
    <name evidence="2" type="ORF">IAA61_10010</name>
</gene>
<evidence type="ECO:0008006" key="4">
    <source>
        <dbReference type="Google" id="ProtNLM"/>
    </source>
</evidence>
<protein>
    <recommendedName>
        <fullName evidence="4">Lipoprotein</fullName>
    </recommendedName>
</protein>
<name>A0A9D1MD88_9FIRM</name>
<comment type="caution">
    <text evidence="2">The sequence shown here is derived from an EMBL/GenBank/DDBJ whole genome shotgun (WGS) entry which is preliminary data.</text>
</comment>
<feature type="chain" id="PRO_5038452411" description="Lipoprotein" evidence="1">
    <location>
        <begin position="19"/>
        <end position="195"/>
    </location>
</feature>
<organism evidence="2 3">
    <name type="scientific">Candidatus Ornithomonoglobus merdipullorum</name>
    <dbReference type="NCBI Taxonomy" id="2840895"/>
    <lineage>
        <taxon>Bacteria</taxon>
        <taxon>Bacillati</taxon>
        <taxon>Bacillota</taxon>
        <taxon>Clostridia</taxon>
        <taxon>Candidatus Ornithomonoglobus</taxon>
    </lineage>
</organism>
<accession>A0A9D1MD88</accession>
<evidence type="ECO:0000256" key="1">
    <source>
        <dbReference type="SAM" id="SignalP"/>
    </source>
</evidence>
<dbReference type="EMBL" id="DVNB01000102">
    <property type="protein sequence ID" value="HIU58127.1"/>
    <property type="molecule type" value="Genomic_DNA"/>
</dbReference>
<feature type="signal peptide" evidence="1">
    <location>
        <begin position="1"/>
        <end position="18"/>
    </location>
</feature>
<proteinExistence type="predicted"/>